<dbReference type="eggNOG" id="COG2217">
    <property type="taxonomic scope" value="Bacteria"/>
</dbReference>
<dbReference type="Proteomes" id="UP000000268">
    <property type="component" value="Chromosome"/>
</dbReference>
<protein>
    <submittedName>
        <fullName evidence="13">Copper-translocating P-type ATPase</fullName>
    </submittedName>
</protein>
<keyword evidence="14" id="KW-1185">Reference proteome</keyword>
<organism evidence="13 14">
    <name type="scientific">Acaryochloris marina (strain MBIC 11017)</name>
    <dbReference type="NCBI Taxonomy" id="329726"/>
    <lineage>
        <taxon>Bacteria</taxon>
        <taxon>Bacillati</taxon>
        <taxon>Cyanobacteriota</taxon>
        <taxon>Cyanophyceae</taxon>
        <taxon>Acaryochloridales</taxon>
        <taxon>Acaryochloridaceae</taxon>
        <taxon>Acaryochloris</taxon>
    </lineage>
</organism>
<dbReference type="InterPro" id="IPR027256">
    <property type="entry name" value="P-typ_ATPase_IB"/>
</dbReference>
<evidence type="ECO:0000256" key="4">
    <source>
        <dbReference type="ARBA" id="ARBA00022692"/>
    </source>
</evidence>
<dbReference type="Gene3D" id="3.40.50.1000">
    <property type="entry name" value="HAD superfamily/HAD-like"/>
    <property type="match status" value="1"/>
</dbReference>
<evidence type="ECO:0000256" key="11">
    <source>
        <dbReference type="RuleBase" id="RU362081"/>
    </source>
</evidence>
<feature type="transmembrane region" description="Helical" evidence="11">
    <location>
        <begin position="164"/>
        <end position="184"/>
    </location>
</feature>
<evidence type="ECO:0000256" key="1">
    <source>
        <dbReference type="ARBA" id="ARBA00004651"/>
    </source>
</evidence>
<dbReference type="KEGG" id="amr:AM1_1831"/>
<dbReference type="GO" id="GO:0005886">
    <property type="term" value="C:plasma membrane"/>
    <property type="evidence" value="ECO:0007669"/>
    <property type="project" value="UniProtKB-SubCell"/>
</dbReference>
<comment type="similarity">
    <text evidence="2 11">Belongs to the cation transport ATPase (P-type) (TC 3.A.3) family. Type IB subfamily.</text>
</comment>
<dbReference type="HOGENOM" id="CLU_001771_0_3_3"/>
<dbReference type="PROSITE" id="PS50846">
    <property type="entry name" value="HMA_2"/>
    <property type="match status" value="1"/>
</dbReference>
<feature type="transmembrane region" description="Helical" evidence="11">
    <location>
        <begin position="758"/>
        <end position="780"/>
    </location>
</feature>
<gene>
    <name evidence="13" type="primary">synA</name>
    <name evidence="13" type="ordered locus">AM1_1831</name>
</gene>
<dbReference type="InterPro" id="IPR044492">
    <property type="entry name" value="P_typ_ATPase_HD_dom"/>
</dbReference>
<dbReference type="Gene3D" id="3.30.70.100">
    <property type="match status" value="1"/>
</dbReference>
<evidence type="ECO:0000256" key="5">
    <source>
        <dbReference type="ARBA" id="ARBA00022723"/>
    </source>
</evidence>
<dbReference type="InterPro" id="IPR023214">
    <property type="entry name" value="HAD_sf"/>
</dbReference>
<dbReference type="FunFam" id="3.30.70.100:FF:000001">
    <property type="entry name" value="ATPase copper transporting beta"/>
    <property type="match status" value="1"/>
</dbReference>
<dbReference type="PRINTS" id="PR00119">
    <property type="entry name" value="CATATPASE"/>
</dbReference>
<dbReference type="InterPro" id="IPR036412">
    <property type="entry name" value="HAD-like_sf"/>
</dbReference>
<evidence type="ECO:0000256" key="8">
    <source>
        <dbReference type="ARBA" id="ARBA00022967"/>
    </source>
</evidence>
<dbReference type="InterPro" id="IPR006121">
    <property type="entry name" value="HMA_dom"/>
</dbReference>
<dbReference type="InterPro" id="IPR036163">
    <property type="entry name" value="HMA_dom_sf"/>
</dbReference>
<accession>B0CDC6</accession>
<dbReference type="STRING" id="329726.AM1_1831"/>
<keyword evidence="5 11" id="KW-0479">Metal-binding</keyword>
<dbReference type="CDD" id="cd00371">
    <property type="entry name" value="HMA"/>
    <property type="match status" value="1"/>
</dbReference>
<dbReference type="CDD" id="cd02094">
    <property type="entry name" value="P-type_ATPase_Cu-like"/>
    <property type="match status" value="1"/>
</dbReference>
<dbReference type="SFLD" id="SFLDF00027">
    <property type="entry name" value="p-type_atpase"/>
    <property type="match status" value="1"/>
</dbReference>
<dbReference type="SUPFAM" id="SSF55008">
    <property type="entry name" value="HMA, heavy metal-associated domain"/>
    <property type="match status" value="1"/>
</dbReference>
<dbReference type="GO" id="GO:0016887">
    <property type="term" value="F:ATP hydrolysis activity"/>
    <property type="evidence" value="ECO:0007669"/>
    <property type="project" value="InterPro"/>
</dbReference>
<sequence length="794" mass="84161">MTSLSPPPSTQQVVLAVSGMKCAGCVQAVEKRLQQQPGVATAVVNLVMEQAAIEYVPQEIEPASLAQVLTIAGFPSHIQNREEEAEPLPPQPLKEIQPLVLATVLVVLSGVGHLGHIPGFTLPWLTSIQFHWGLATLALLGPGRPILQEGWQGLWQNRPNMNTLISLGSITAYLASVVAVVWPQLYWDCFFDAPVMIVGLILLGRALEAQARGRTKASLEKLLALQPMVARWLPNPETQPDRTVDIPVRDVQIGAWLQVLPGDKFPVDGRVLEGSTLVDEAMLTGEAMPVPKASGDEVVAGTLNQSALITIEATRTGQQTTLAQIIDLVETAQTRKAPIQQFADRVAGYFTYGVLAIATLTFLFWVGIGVHLWPDVLASGTLPMMHSPDVGMAEMAPRSAGILLGLKLAIAVLVIACPCALGLATPTAILVGTSLGAERGLLIRGGDVLEQVDRLDTLIFDKTGTLTTGHPQVTDYWVSEGLPALPVGDHLSSQTVLQLAASLEKGSRHPLATAIVEQADAQDLAYASATALETVPGCGIKGQLEGTFIRLGSAQWLQDCGIVIPPQDQHQGHHLAQAGKTLIHLATDQTYVGGVAVQDTLRSDAAQTLKDLKGLGLRIQMLTGDQAETAHIVAQELGLDPTAVRAGVTPGDKAAVIADLQAQGHQVGMVGDGINDAPALAQADVGISLSGGTDVAIETAQIILMSGDANPLYRLVDVLRLSRATFRKIQQNLFWALIYNLIGLPIAAGILLPKFGILLSPASSAALMAFSSVSVVTNSLQLRRLSLQAKYSSH</sequence>
<name>B0CDC6_ACAM1</name>
<feature type="transmembrane region" description="Helical" evidence="11">
    <location>
        <begin position="408"/>
        <end position="431"/>
    </location>
</feature>
<dbReference type="GO" id="GO:0005507">
    <property type="term" value="F:copper ion binding"/>
    <property type="evidence" value="ECO:0007669"/>
    <property type="project" value="TreeGrafter"/>
</dbReference>
<dbReference type="SUPFAM" id="SSF56784">
    <property type="entry name" value="HAD-like"/>
    <property type="match status" value="1"/>
</dbReference>
<comment type="subcellular location">
    <subcellularLocation>
        <location evidence="1">Cell membrane</location>
        <topology evidence="1">Multi-pass membrane protein</topology>
    </subcellularLocation>
</comment>
<dbReference type="InterPro" id="IPR008250">
    <property type="entry name" value="ATPase_P-typ_transduc_dom_A_sf"/>
</dbReference>
<feature type="transmembrane region" description="Helical" evidence="11">
    <location>
        <begin position="733"/>
        <end position="752"/>
    </location>
</feature>
<feature type="domain" description="HMA" evidence="12">
    <location>
        <begin position="11"/>
        <end position="77"/>
    </location>
</feature>
<dbReference type="Pfam" id="PF00702">
    <property type="entry name" value="Hydrolase"/>
    <property type="match status" value="1"/>
</dbReference>
<dbReference type="SUPFAM" id="SSF81665">
    <property type="entry name" value="Calcium ATPase, transmembrane domain M"/>
    <property type="match status" value="1"/>
</dbReference>
<dbReference type="Pfam" id="PF00403">
    <property type="entry name" value="HMA"/>
    <property type="match status" value="1"/>
</dbReference>
<dbReference type="InterPro" id="IPR023298">
    <property type="entry name" value="ATPase_P-typ_TM_dom_sf"/>
</dbReference>
<dbReference type="NCBIfam" id="TIGR01494">
    <property type="entry name" value="ATPase_P-type"/>
    <property type="match status" value="2"/>
</dbReference>
<evidence type="ECO:0000313" key="14">
    <source>
        <dbReference type="Proteomes" id="UP000000268"/>
    </source>
</evidence>
<keyword evidence="11" id="KW-1003">Cell membrane</keyword>
<keyword evidence="4 11" id="KW-0812">Transmembrane</keyword>
<dbReference type="SFLD" id="SFLDS00003">
    <property type="entry name" value="Haloacid_Dehalogenase"/>
    <property type="match status" value="1"/>
</dbReference>
<dbReference type="SFLD" id="SFLDG00002">
    <property type="entry name" value="C1.7:_P-type_atpase_like"/>
    <property type="match status" value="1"/>
</dbReference>
<evidence type="ECO:0000259" key="12">
    <source>
        <dbReference type="PROSITE" id="PS50846"/>
    </source>
</evidence>
<dbReference type="GO" id="GO:0005524">
    <property type="term" value="F:ATP binding"/>
    <property type="evidence" value="ECO:0007669"/>
    <property type="project" value="UniProtKB-UniRule"/>
</dbReference>
<keyword evidence="10 11" id="KW-0472">Membrane</keyword>
<feature type="transmembrane region" description="Helical" evidence="11">
    <location>
        <begin position="190"/>
        <end position="207"/>
    </location>
</feature>
<dbReference type="PANTHER" id="PTHR43520:SF8">
    <property type="entry name" value="P-TYPE CU(+) TRANSPORTER"/>
    <property type="match status" value="1"/>
</dbReference>
<dbReference type="AlphaFoldDB" id="B0CDC6"/>
<evidence type="ECO:0000256" key="3">
    <source>
        <dbReference type="ARBA" id="ARBA00022448"/>
    </source>
</evidence>
<dbReference type="Gene3D" id="3.40.1110.10">
    <property type="entry name" value="Calcium-transporting ATPase, cytoplasmic domain N"/>
    <property type="match status" value="1"/>
</dbReference>
<dbReference type="GO" id="GO:0055070">
    <property type="term" value="P:copper ion homeostasis"/>
    <property type="evidence" value="ECO:0007669"/>
    <property type="project" value="TreeGrafter"/>
</dbReference>
<dbReference type="Pfam" id="PF00122">
    <property type="entry name" value="E1-E2_ATPase"/>
    <property type="match status" value="1"/>
</dbReference>
<dbReference type="InterPro" id="IPR059000">
    <property type="entry name" value="ATPase_P-type_domA"/>
</dbReference>
<dbReference type="SUPFAM" id="SSF81653">
    <property type="entry name" value="Calcium ATPase, transduction domain A"/>
    <property type="match status" value="1"/>
</dbReference>
<proteinExistence type="inferred from homology"/>
<dbReference type="InterPro" id="IPR023299">
    <property type="entry name" value="ATPase_P-typ_cyto_dom_N"/>
</dbReference>
<dbReference type="PROSITE" id="PS01047">
    <property type="entry name" value="HMA_1"/>
    <property type="match status" value="1"/>
</dbReference>
<evidence type="ECO:0000313" key="13">
    <source>
        <dbReference type="EMBL" id="ABW26851.1"/>
    </source>
</evidence>
<dbReference type="NCBIfam" id="TIGR01525">
    <property type="entry name" value="ATPase-IB_hvy"/>
    <property type="match status" value="1"/>
</dbReference>
<dbReference type="Gene3D" id="2.70.150.10">
    <property type="entry name" value="Calcium-transporting ATPase, cytoplasmic transduction domain A"/>
    <property type="match status" value="1"/>
</dbReference>
<keyword evidence="9 11" id="KW-1133">Transmembrane helix</keyword>
<dbReference type="RefSeq" id="WP_012162356.1">
    <property type="nucleotide sequence ID" value="NC_009925.1"/>
</dbReference>
<dbReference type="FunFam" id="2.70.150.10:FF:000002">
    <property type="entry name" value="Copper-transporting ATPase 1, putative"/>
    <property type="match status" value="1"/>
</dbReference>
<dbReference type="InterPro" id="IPR018303">
    <property type="entry name" value="ATPase_P-typ_P_site"/>
</dbReference>
<evidence type="ECO:0000256" key="9">
    <source>
        <dbReference type="ARBA" id="ARBA00022989"/>
    </source>
</evidence>
<dbReference type="OrthoDB" id="525483at2"/>
<keyword evidence="8" id="KW-1278">Translocase</keyword>
<dbReference type="InterPro" id="IPR017969">
    <property type="entry name" value="Heavy-metal-associated_CS"/>
</dbReference>
<dbReference type="EMBL" id="CP000828">
    <property type="protein sequence ID" value="ABW26851.1"/>
    <property type="molecule type" value="Genomic_DNA"/>
</dbReference>
<dbReference type="InterPro" id="IPR001757">
    <property type="entry name" value="P_typ_ATPase"/>
</dbReference>
<keyword evidence="7 11" id="KW-0067">ATP-binding</keyword>
<dbReference type="PROSITE" id="PS00154">
    <property type="entry name" value="ATPASE_E1_E2"/>
    <property type="match status" value="1"/>
</dbReference>
<evidence type="ECO:0000256" key="10">
    <source>
        <dbReference type="ARBA" id="ARBA00023136"/>
    </source>
</evidence>
<evidence type="ECO:0000256" key="6">
    <source>
        <dbReference type="ARBA" id="ARBA00022741"/>
    </source>
</evidence>
<evidence type="ECO:0000256" key="2">
    <source>
        <dbReference type="ARBA" id="ARBA00006024"/>
    </source>
</evidence>
<dbReference type="GO" id="GO:0043682">
    <property type="term" value="F:P-type divalent copper transporter activity"/>
    <property type="evidence" value="ECO:0007669"/>
    <property type="project" value="TreeGrafter"/>
</dbReference>
<reference evidence="13 14" key="1">
    <citation type="journal article" date="2008" name="Proc. Natl. Acad. Sci. U.S.A.">
        <title>Niche adaptation and genome expansion in the chlorophyll d-producing cyanobacterium Acaryochloris marina.</title>
        <authorList>
            <person name="Swingley W.D."/>
            <person name="Chen M."/>
            <person name="Cheung P.C."/>
            <person name="Conrad A.L."/>
            <person name="Dejesa L.C."/>
            <person name="Hao J."/>
            <person name="Honchak B.M."/>
            <person name="Karbach L.E."/>
            <person name="Kurdoglu A."/>
            <person name="Lahiri S."/>
            <person name="Mastrian S.D."/>
            <person name="Miyashita H."/>
            <person name="Page L."/>
            <person name="Ramakrishna P."/>
            <person name="Satoh S."/>
            <person name="Sattley W.M."/>
            <person name="Shimada Y."/>
            <person name="Taylor H.L."/>
            <person name="Tomo T."/>
            <person name="Tsuchiya T."/>
            <person name="Wang Z.T."/>
            <person name="Raymond J."/>
            <person name="Mimuro M."/>
            <person name="Blankenship R.E."/>
            <person name="Touchman J.W."/>
        </authorList>
    </citation>
    <scope>NUCLEOTIDE SEQUENCE [LARGE SCALE GENOMIC DNA]</scope>
    <source>
        <strain evidence="14">MBIC 11017</strain>
    </source>
</reference>
<dbReference type="PANTHER" id="PTHR43520">
    <property type="entry name" value="ATP7, ISOFORM B"/>
    <property type="match status" value="1"/>
</dbReference>
<keyword evidence="3" id="KW-0813">Transport</keyword>
<dbReference type="PRINTS" id="PR00941">
    <property type="entry name" value="CDATPASE"/>
</dbReference>
<evidence type="ECO:0000256" key="7">
    <source>
        <dbReference type="ARBA" id="ARBA00022840"/>
    </source>
</evidence>
<keyword evidence="6 11" id="KW-0547">Nucleotide-binding</keyword>
<feature type="transmembrane region" description="Helical" evidence="11">
    <location>
        <begin position="349"/>
        <end position="373"/>
    </location>
</feature>